<protein>
    <submittedName>
        <fullName evidence="1">Uncharacterized protein</fullName>
    </submittedName>
</protein>
<evidence type="ECO:0000313" key="1">
    <source>
        <dbReference type="EMBL" id="PWN27727.1"/>
    </source>
</evidence>
<keyword evidence="2" id="KW-1185">Reference proteome</keyword>
<dbReference type="GeneID" id="37025506"/>
<proteinExistence type="predicted"/>
<organism evidence="1 2">
    <name type="scientific">Jaminaea rosea</name>
    <dbReference type="NCBI Taxonomy" id="1569628"/>
    <lineage>
        <taxon>Eukaryota</taxon>
        <taxon>Fungi</taxon>
        <taxon>Dikarya</taxon>
        <taxon>Basidiomycota</taxon>
        <taxon>Ustilaginomycotina</taxon>
        <taxon>Exobasidiomycetes</taxon>
        <taxon>Microstromatales</taxon>
        <taxon>Microstromatales incertae sedis</taxon>
        <taxon>Jaminaea</taxon>
    </lineage>
</organism>
<reference evidence="1 2" key="1">
    <citation type="journal article" date="2018" name="Mol. Biol. Evol.">
        <title>Broad Genomic Sampling Reveals a Smut Pathogenic Ancestry of the Fungal Clade Ustilaginomycotina.</title>
        <authorList>
            <person name="Kijpornyongpan T."/>
            <person name="Mondo S.J."/>
            <person name="Barry K."/>
            <person name="Sandor L."/>
            <person name="Lee J."/>
            <person name="Lipzen A."/>
            <person name="Pangilinan J."/>
            <person name="LaButti K."/>
            <person name="Hainaut M."/>
            <person name="Henrissat B."/>
            <person name="Grigoriev I.V."/>
            <person name="Spatafora J.W."/>
            <person name="Aime M.C."/>
        </authorList>
    </citation>
    <scope>NUCLEOTIDE SEQUENCE [LARGE SCALE GENOMIC DNA]</scope>
    <source>
        <strain evidence="1 2">MCA 5214</strain>
    </source>
</reference>
<accession>A0A316UQZ1</accession>
<evidence type="ECO:0000313" key="2">
    <source>
        <dbReference type="Proteomes" id="UP000245884"/>
    </source>
</evidence>
<gene>
    <name evidence="1" type="ORF">BDZ90DRAFT_170523</name>
</gene>
<dbReference type="Proteomes" id="UP000245884">
    <property type="component" value="Unassembled WGS sequence"/>
</dbReference>
<sequence length="206" mass="22777">MIRLTYSTSLAQACFNLPGPACVCLCAKYLEPCFIITSALLSLPLDLSIFHLQRGPLVLLPSSFSAASTLYFQPSAVRKRPLSEAEAHDGPASSRIALSSSLSLPTSGPPTPPSQLSSLRRAWQCQRSDPPILSFFRLCHHHTHTHTQTHFGLCLRGHSPSYRHRNQRLPLAIAFDDCLKFHRLRLPPGLGAKSNFDDCCRCERAS</sequence>
<dbReference type="AlphaFoldDB" id="A0A316UQZ1"/>
<dbReference type="EMBL" id="KZ819667">
    <property type="protein sequence ID" value="PWN27727.1"/>
    <property type="molecule type" value="Genomic_DNA"/>
</dbReference>
<name>A0A316UQZ1_9BASI</name>
<dbReference type="RefSeq" id="XP_025362339.1">
    <property type="nucleotide sequence ID" value="XM_025503683.1"/>
</dbReference>